<gene>
    <name evidence="1" type="ORF">SDC9_153792</name>
</gene>
<name>A0A645EYN2_9ZZZZ</name>
<accession>A0A645EYN2</accession>
<dbReference type="EMBL" id="VSSQ01052451">
    <property type="protein sequence ID" value="MPN06536.1"/>
    <property type="molecule type" value="Genomic_DNA"/>
</dbReference>
<organism evidence="1">
    <name type="scientific">bioreactor metagenome</name>
    <dbReference type="NCBI Taxonomy" id="1076179"/>
    <lineage>
        <taxon>unclassified sequences</taxon>
        <taxon>metagenomes</taxon>
        <taxon>ecological metagenomes</taxon>
    </lineage>
</organism>
<evidence type="ECO:0000313" key="1">
    <source>
        <dbReference type="EMBL" id="MPN06536.1"/>
    </source>
</evidence>
<comment type="caution">
    <text evidence="1">The sequence shown here is derived from an EMBL/GenBank/DDBJ whole genome shotgun (WGS) entry which is preliminary data.</text>
</comment>
<proteinExistence type="predicted"/>
<protein>
    <submittedName>
        <fullName evidence="1">Uncharacterized protein</fullName>
    </submittedName>
</protein>
<dbReference type="AlphaFoldDB" id="A0A645EYN2"/>
<sequence length="138" mass="15709">MKSAIGQGKEGWPTEMTISVEIGPLCELLYVRSTRALCTSLQFPELNPPPGRRVDLRTVEARDLSRRWDREWDQALSDLIEDENADHQGVISRKRITATLSAERKPPAGWEAADDRVFRQWLRGIDRAKSQPMGQPPE</sequence>
<reference evidence="1" key="1">
    <citation type="submission" date="2019-08" db="EMBL/GenBank/DDBJ databases">
        <authorList>
            <person name="Kucharzyk K."/>
            <person name="Murdoch R.W."/>
            <person name="Higgins S."/>
            <person name="Loffler F."/>
        </authorList>
    </citation>
    <scope>NUCLEOTIDE SEQUENCE</scope>
</reference>